<evidence type="ECO:0000259" key="5">
    <source>
        <dbReference type="Pfam" id="PF25919"/>
    </source>
</evidence>
<name>A0A366H8Q9_9BACT</name>
<comment type="caution">
    <text evidence="8">The sequence shown here is derived from an EMBL/GenBank/DDBJ whole genome shotgun (WGS) entry which is preliminary data.</text>
</comment>
<dbReference type="SUPFAM" id="SSF111369">
    <property type="entry name" value="HlyD-like secretion proteins"/>
    <property type="match status" value="1"/>
</dbReference>
<dbReference type="NCBIfam" id="TIGR01730">
    <property type="entry name" value="RND_mfp"/>
    <property type="match status" value="1"/>
</dbReference>
<keyword evidence="2" id="KW-0813">Transport</keyword>
<dbReference type="GO" id="GO:0016020">
    <property type="term" value="C:membrane"/>
    <property type="evidence" value="ECO:0007669"/>
    <property type="project" value="InterPro"/>
</dbReference>
<sequence length="568" mass="62650">MKFVLVLVLLTAAAGAGWYARDRFGSTQQHSDAPAAKGERKVLYYQSAMHPWIKSDKPGRCTICGMELTPVYEGEKGFDSAAEGDVVALTQTQIQVLHVQTAEAKVQPLTKTLRVAGVMDDDERRHRIISAYVDSRVDKLFANHHGAEVVAGEPLARIYSPTLLQAEREYRQLTGDLKKNTALRLQQMGLTPDQIEALPQKPADTLYSEILSPLTGTVVEHDVYEGQYVTMGQKLFEIADFGVMWFQFRAYEQDMPWIKIGQKVEVVTPSVPGKVFTGEITFIDPNFDEATRSTQVRVELPNPLVDGRREILHRLYADGAVKVEIPEVLAVPKSSVMQTGPEAVVYVDEGGGVYARKVVRLGRRGDSLLEVLSGIKAGDKVVTNGNLLIDGQAEMNRSFMTPAEPIPSMLGKLTEPQKKSIGDFLKVADAMAAALSADNLAAFNKASEPAMKTTGAMVEALRAHEELVPKLEVLEKGSHFHGFENIQKAREAFYGFTMATTALLEPLRTSEGMPEFQVWECYMVDRIIDGAPKFGHWVQTGGRPGHNPFFGSDMLECVKEIKPGEAKP</sequence>
<dbReference type="InterPro" id="IPR006143">
    <property type="entry name" value="RND_pump_MFP"/>
</dbReference>
<dbReference type="AlphaFoldDB" id="A0A366H8Q9"/>
<dbReference type="InterPro" id="IPR051909">
    <property type="entry name" value="MFP_Cation_Efflux"/>
</dbReference>
<dbReference type="FunFam" id="2.40.30.170:FF:000010">
    <property type="entry name" value="Efflux RND transporter periplasmic adaptor subunit"/>
    <property type="match status" value="1"/>
</dbReference>
<evidence type="ECO:0000256" key="2">
    <source>
        <dbReference type="ARBA" id="ARBA00022448"/>
    </source>
</evidence>
<dbReference type="OrthoDB" id="9765657at2"/>
<dbReference type="GO" id="GO:0022857">
    <property type="term" value="F:transmembrane transporter activity"/>
    <property type="evidence" value="ECO:0007669"/>
    <property type="project" value="InterPro"/>
</dbReference>
<dbReference type="PANTHER" id="PTHR30097">
    <property type="entry name" value="CATION EFFLUX SYSTEM PROTEIN CUSB"/>
    <property type="match status" value="1"/>
</dbReference>
<organism evidence="8 9">
    <name type="scientific">Roseimicrobium gellanilyticum</name>
    <dbReference type="NCBI Taxonomy" id="748857"/>
    <lineage>
        <taxon>Bacteria</taxon>
        <taxon>Pseudomonadati</taxon>
        <taxon>Verrucomicrobiota</taxon>
        <taxon>Verrucomicrobiia</taxon>
        <taxon>Verrucomicrobiales</taxon>
        <taxon>Verrucomicrobiaceae</taxon>
        <taxon>Roseimicrobium</taxon>
    </lineage>
</organism>
<evidence type="ECO:0000259" key="7">
    <source>
        <dbReference type="Pfam" id="PF25975"/>
    </source>
</evidence>
<dbReference type="PANTHER" id="PTHR30097:SF15">
    <property type="entry name" value="CATION EFFLUX SYSTEM PROTEIN CUSB"/>
    <property type="match status" value="1"/>
</dbReference>
<feature type="domain" description="CusB-like barrel-sandwich hybrid" evidence="5">
    <location>
        <begin position="128"/>
        <end position="239"/>
    </location>
</feature>
<dbReference type="RefSeq" id="WP_113961062.1">
    <property type="nucleotide sequence ID" value="NZ_QNRR01000011.1"/>
</dbReference>
<dbReference type="Gene3D" id="2.40.30.170">
    <property type="match status" value="1"/>
</dbReference>
<feature type="signal peptide" evidence="3">
    <location>
        <begin position="1"/>
        <end position="20"/>
    </location>
</feature>
<dbReference type="Gene3D" id="2.40.420.20">
    <property type="match status" value="1"/>
</dbReference>
<dbReference type="InterPro" id="IPR045800">
    <property type="entry name" value="HMBD"/>
</dbReference>
<reference evidence="8 9" key="1">
    <citation type="submission" date="2018-06" db="EMBL/GenBank/DDBJ databases">
        <title>Genomic Encyclopedia of Type Strains, Phase IV (KMG-IV): sequencing the most valuable type-strain genomes for metagenomic binning, comparative biology and taxonomic classification.</title>
        <authorList>
            <person name="Goeker M."/>
        </authorList>
    </citation>
    <scope>NUCLEOTIDE SEQUENCE [LARGE SCALE GENOMIC DNA]</scope>
    <source>
        <strain evidence="8 9">DSM 25532</strain>
    </source>
</reference>
<dbReference type="Pfam" id="PF19335">
    <property type="entry name" value="HMBD"/>
    <property type="match status" value="1"/>
</dbReference>
<dbReference type="Pfam" id="PF25975">
    <property type="entry name" value="CzcB_C"/>
    <property type="match status" value="1"/>
</dbReference>
<proteinExistence type="inferred from homology"/>
<dbReference type="EMBL" id="QNRR01000011">
    <property type="protein sequence ID" value="RBP38610.1"/>
    <property type="molecule type" value="Genomic_DNA"/>
</dbReference>
<dbReference type="GO" id="GO:0046872">
    <property type="term" value="F:metal ion binding"/>
    <property type="evidence" value="ECO:0007669"/>
    <property type="project" value="InterPro"/>
</dbReference>
<evidence type="ECO:0000256" key="1">
    <source>
        <dbReference type="ARBA" id="ARBA00009477"/>
    </source>
</evidence>
<evidence type="ECO:0000313" key="9">
    <source>
        <dbReference type="Proteomes" id="UP000253426"/>
    </source>
</evidence>
<gene>
    <name evidence="8" type="ORF">DES53_111129</name>
</gene>
<dbReference type="Pfam" id="PF25919">
    <property type="entry name" value="BSH_CusB"/>
    <property type="match status" value="1"/>
</dbReference>
<comment type="similarity">
    <text evidence="1">Belongs to the membrane fusion protein (MFP) (TC 8.A.1) family.</text>
</comment>
<keyword evidence="3" id="KW-0732">Signal</keyword>
<evidence type="ECO:0000313" key="8">
    <source>
        <dbReference type="EMBL" id="RBP38610.1"/>
    </source>
</evidence>
<dbReference type="Pfam" id="PF25954">
    <property type="entry name" value="Beta-barrel_RND_2"/>
    <property type="match status" value="1"/>
</dbReference>
<keyword evidence="9" id="KW-1185">Reference proteome</keyword>
<dbReference type="InterPro" id="IPR058790">
    <property type="entry name" value="BSH_CusB"/>
</dbReference>
<feature type="domain" description="CzcB-like C-terminal circularly permuted SH3-like" evidence="7">
    <location>
        <begin position="329"/>
        <end position="385"/>
    </location>
</feature>
<dbReference type="Proteomes" id="UP000253426">
    <property type="component" value="Unassembled WGS sequence"/>
</dbReference>
<dbReference type="InterPro" id="IPR058792">
    <property type="entry name" value="Beta-barrel_RND_2"/>
</dbReference>
<evidence type="ECO:0000259" key="6">
    <source>
        <dbReference type="Pfam" id="PF25954"/>
    </source>
</evidence>
<feature type="chain" id="PRO_5016644171" evidence="3">
    <location>
        <begin position="21"/>
        <end position="568"/>
    </location>
</feature>
<feature type="domain" description="CusB-like beta-barrel" evidence="6">
    <location>
        <begin position="244"/>
        <end position="303"/>
    </location>
</feature>
<feature type="domain" description="Heavy metal binding" evidence="4">
    <location>
        <begin position="44"/>
        <end position="71"/>
    </location>
</feature>
<evidence type="ECO:0000259" key="4">
    <source>
        <dbReference type="Pfam" id="PF19335"/>
    </source>
</evidence>
<protein>
    <submittedName>
        <fullName evidence="8">RND family efflux transporter MFP subunit</fullName>
    </submittedName>
</protein>
<accession>A0A366H8Q9</accession>
<evidence type="ECO:0000256" key="3">
    <source>
        <dbReference type="SAM" id="SignalP"/>
    </source>
</evidence>
<dbReference type="InterPro" id="IPR058649">
    <property type="entry name" value="CzcB_C"/>
</dbReference>